<proteinExistence type="predicted"/>
<dbReference type="GeneID" id="56928626"/>
<dbReference type="EMBL" id="AP023036">
    <property type="protein sequence ID" value="BCD46122.1"/>
    <property type="molecule type" value="Genomic_DNA"/>
</dbReference>
<accession>A0ABM7KZX8</accession>
<evidence type="ECO:0000313" key="2">
    <source>
        <dbReference type="Proteomes" id="UP000509742"/>
    </source>
</evidence>
<sequence>MASQFISKLIANFIEIQFIFIIATLSSAELPEAFERKIKDYRDQGILETTNFEVEYYTSPSSSKNNKQCEYVPPIRCEKNKVYLSYPPPFHRKPLFKGLNHFPKPPLFTLI</sequence>
<dbReference type="RefSeq" id="WP_040499246.1">
    <property type="nucleotide sequence ID" value="NZ_AP023036.1"/>
</dbReference>
<protein>
    <submittedName>
        <fullName evidence="1">Uncharacterized protein</fullName>
    </submittedName>
</protein>
<keyword evidence="2" id="KW-1185">Reference proteome</keyword>
<gene>
    <name evidence="1" type="ORF">NHP190020_11610</name>
</gene>
<reference evidence="1 2" key="1">
    <citation type="submission" date="2020-04" db="EMBL/GenBank/DDBJ databases">
        <title>Genomic analysis of gastric non-Helicobacter pylori Helicobacters isolated in Japan.</title>
        <authorList>
            <person name="Suzuki M."/>
            <person name="Rimbara E."/>
        </authorList>
    </citation>
    <scope>NUCLEOTIDE SEQUENCE [LARGE SCALE GENOMIC DNA]</scope>
    <source>
        <strain evidence="1 2">NHP19-0020</strain>
    </source>
</reference>
<evidence type="ECO:0000313" key="1">
    <source>
        <dbReference type="EMBL" id="BCD46122.1"/>
    </source>
</evidence>
<dbReference type="Proteomes" id="UP000509742">
    <property type="component" value="Chromosome"/>
</dbReference>
<organism evidence="1 2">
    <name type="scientific">Helicobacter suis</name>
    <dbReference type="NCBI Taxonomy" id="104628"/>
    <lineage>
        <taxon>Bacteria</taxon>
        <taxon>Pseudomonadati</taxon>
        <taxon>Campylobacterota</taxon>
        <taxon>Epsilonproteobacteria</taxon>
        <taxon>Campylobacterales</taxon>
        <taxon>Helicobacteraceae</taxon>
        <taxon>Helicobacter</taxon>
    </lineage>
</organism>
<name>A0ABM7KZX8_9HELI</name>